<accession>A0ACB6ZRP5</accession>
<sequence length="233" mass="24677">MISYSLALLVLSRLVLGAVTPTAPGPGEVLAAGSKCSISWTPDESGKWKTFSIDLMSGSNSNMTLVTNVAEDLDGTDSSLSPYTWTCPEVDPYSAIYFYQFNAAVDKSSPAWTTRFTITSSAGETTVPPHSKQPNGDDVPWGIGVMLSGSPVASREKHYGKGSMEEEDPDENYSNDDDEVTGQQSSKSKAKGGTDYDQETPTTKTSARKGGSASIGTSSESGDAEYKVGILQI</sequence>
<evidence type="ECO:0000313" key="2">
    <source>
        <dbReference type="Proteomes" id="UP000886501"/>
    </source>
</evidence>
<protein>
    <submittedName>
        <fullName evidence="1">Uncharacterized protein</fullName>
    </submittedName>
</protein>
<reference evidence="1" key="1">
    <citation type="submission" date="2019-10" db="EMBL/GenBank/DDBJ databases">
        <authorList>
            <consortium name="DOE Joint Genome Institute"/>
            <person name="Kuo A."/>
            <person name="Miyauchi S."/>
            <person name="Kiss E."/>
            <person name="Drula E."/>
            <person name="Kohler A."/>
            <person name="Sanchez-Garcia M."/>
            <person name="Andreopoulos B."/>
            <person name="Barry K.W."/>
            <person name="Bonito G."/>
            <person name="Buee M."/>
            <person name="Carver A."/>
            <person name="Chen C."/>
            <person name="Cichocki N."/>
            <person name="Clum A."/>
            <person name="Culley D."/>
            <person name="Crous P.W."/>
            <person name="Fauchery L."/>
            <person name="Girlanda M."/>
            <person name="Hayes R."/>
            <person name="Keri Z."/>
            <person name="Labutti K."/>
            <person name="Lipzen A."/>
            <person name="Lombard V."/>
            <person name="Magnuson J."/>
            <person name="Maillard F."/>
            <person name="Morin E."/>
            <person name="Murat C."/>
            <person name="Nolan M."/>
            <person name="Ohm R."/>
            <person name="Pangilinan J."/>
            <person name="Pereira M."/>
            <person name="Perotto S."/>
            <person name="Peter M."/>
            <person name="Riley R."/>
            <person name="Sitrit Y."/>
            <person name="Stielow B."/>
            <person name="Szollosi G."/>
            <person name="Zifcakova L."/>
            <person name="Stursova M."/>
            <person name="Spatafora J.W."/>
            <person name="Tedersoo L."/>
            <person name="Vaario L.-M."/>
            <person name="Yamada A."/>
            <person name="Yan M."/>
            <person name="Wang P."/>
            <person name="Xu J."/>
            <person name="Bruns T."/>
            <person name="Baldrian P."/>
            <person name="Vilgalys R."/>
            <person name="Henrissat B."/>
            <person name="Grigoriev I.V."/>
            <person name="Hibbett D."/>
            <person name="Nagy L.G."/>
            <person name="Martin F.M."/>
        </authorList>
    </citation>
    <scope>NUCLEOTIDE SEQUENCE</scope>
    <source>
        <strain evidence="1">P2</strain>
    </source>
</reference>
<keyword evidence="2" id="KW-1185">Reference proteome</keyword>
<comment type="caution">
    <text evidence="1">The sequence shown here is derived from an EMBL/GenBank/DDBJ whole genome shotgun (WGS) entry which is preliminary data.</text>
</comment>
<dbReference type="EMBL" id="MU117970">
    <property type="protein sequence ID" value="KAF9652249.1"/>
    <property type="molecule type" value="Genomic_DNA"/>
</dbReference>
<reference evidence="1" key="2">
    <citation type="journal article" date="2020" name="Nat. Commun.">
        <title>Large-scale genome sequencing of mycorrhizal fungi provides insights into the early evolution of symbiotic traits.</title>
        <authorList>
            <person name="Miyauchi S."/>
            <person name="Kiss E."/>
            <person name="Kuo A."/>
            <person name="Drula E."/>
            <person name="Kohler A."/>
            <person name="Sanchez-Garcia M."/>
            <person name="Morin E."/>
            <person name="Andreopoulos B."/>
            <person name="Barry K.W."/>
            <person name="Bonito G."/>
            <person name="Buee M."/>
            <person name="Carver A."/>
            <person name="Chen C."/>
            <person name="Cichocki N."/>
            <person name="Clum A."/>
            <person name="Culley D."/>
            <person name="Crous P.W."/>
            <person name="Fauchery L."/>
            <person name="Girlanda M."/>
            <person name="Hayes R.D."/>
            <person name="Keri Z."/>
            <person name="LaButti K."/>
            <person name="Lipzen A."/>
            <person name="Lombard V."/>
            <person name="Magnuson J."/>
            <person name="Maillard F."/>
            <person name="Murat C."/>
            <person name="Nolan M."/>
            <person name="Ohm R.A."/>
            <person name="Pangilinan J."/>
            <person name="Pereira M.F."/>
            <person name="Perotto S."/>
            <person name="Peter M."/>
            <person name="Pfister S."/>
            <person name="Riley R."/>
            <person name="Sitrit Y."/>
            <person name="Stielow J.B."/>
            <person name="Szollosi G."/>
            <person name="Zifcakova L."/>
            <person name="Stursova M."/>
            <person name="Spatafora J.W."/>
            <person name="Tedersoo L."/>
            <person name="Vaario L.M."/>
            <person name="Yamada A."/>
            <person name="Yan M."/>
            <person name="Wang P."/>
            <person name="Xu J."/>
            <person name="Bruns T."/>
            <person name="Baldrian P."/>
            <person name="Vilgalys R."/>
            <person name="Dunand C."/>
            <person name="Henrissat B."/>
            <person name="Grigoriev I.V."/>
            <person name="Hibbett D."/>
            <person name="Nagy L.G."/>
            <person name="Martin F.M."/>
        </authorList>
    </citation>
    <scope>NUCLEOTIDE SEQUENCE</scope>
    <source>
        <strain evidence="1">P2</strain>
    </source>
</reference>
<dbReference type="Proteomes" id="UP000886501">
    <property type="component" value="Unassembled WGS sequence"/>
</dbReference>
<proteinExistence type="predicted"/>
<gene>
    <name evidence="1" type="ORF">BDM02DRAFT_3258688</name>
</gene>
<name>A0ACB6ZRP5_THEGA</name>
<organism evidence="1 2">
    <name type="scientific">Thelephora ganbajun</name>
    <name type="common">Ganba fungus</name>
    <dbReference type="NCBI Taxonomy" id="370292"/>
    <lineage>
        <taxon>Eukaryota</taxon>
        <taxon>Fungi</taxon>
        <taxon>Dikarya</taxon>
        <taxon>Basidiomycota</taxon>
        <taxon>Agaricomycotina</taxon>
        <taxon>Agaricomycetes</taxon>
        <taxon>Thelephorales</taxon>
        <taxon>Thelephoraceae</taxon>
        <taxon>Thelephora</taxon>
    </lineage>
</organism>
<evidence type="ECO:0000313" key="1">
    <source>
        <dbReference type="EMBL" id="KAF9652249.1"/>
    </source>
</evidence>